<sequence length="53" mass="6132">MISLSFRWPCHCLSVTLYFCCVCVITPSSYNHVYIFRVYLHAVADTACFFTSD</sequence>
<keyword evidence="1" id="KW-0812">Transmembrane</keyword>
<keyword evidence="1" id="KW-1133">Transmembrane helix</keyword>
<dbReference type="EMBL" id="LACI01001792">
    <property type="protein sequence ID" value="KJU83663.1"/>
    <property type="molecule type" value="Genomic_DNA"/>
</dbReference>
<protein>
    <submittedName>
        <fullName evidence="2">Uncharacterized protein</fullName>
    </submittedName>
</protein>
<accession>A0A0F3GSJ5</accession>
<comment type="caution">
    <text evidence="2">The sequence shown here is derived from an EMBL/GenBank/DDBJ whole genome shotgun (WGS) entry which is preliminary data.</text>
</comment>
<feature type="transmembrane region" description="Helical" evidence="1">
    <location>
        <begin position="12"/>
        <end position="30"/>
    </location>
</feature>
<dbReference type="Proteomes" id="UP000033423">
    <property type="component" value="Unassembled WGS sequence"/>
</dbReference>
<evidence type="ECO:0000313" key="3">
    <source>
        <dbReference type="Proteomes" id="UP000033423"/>
    </source>
</evidence>
<evidence type="ECO:0000313" key="2">
    <source>
        <dbReference type="EMBL" id="KJU83663.1"/>
    </source>
</evidence>
<keyword evidence="1" id="KW-0472">Membrane</keyword>
<keyword evidence="3" id="KW-1185">Reference proteome</keyword>
<dbReference type="AlphaFoldDB" id="A0A0F3GSJ5"/>
<proteinExistence type="predicted"/>
<organism evidence="2 3">
    <name type="scientific">Candidatus Magnetobacterium bavaricum</name>
    <dbReference type="NCBI Taxonomy" id="29290"/>
    <lineage>
        <taxon>Bacteria</taxon>
        <taxon>Pseudomonadati</taxon>
        <taxon>Nitrospirota</taxon>
        <taxon>Thermodesulfovibrionia</taxon>
        <taxon>Thermodesulfovibrionales</taxon>
        <taxon>Candidatus Magnetobacteriaceae</taxon>
        <taxon>Candidatus Magnetobacterium</taxon>
    </lineage>
</organism>
<reference evidence="2 3" key="1">
    <citation type="submission" date="2015-02" db="EMBL/GenBank/DDBJ databases">
        <title>Single-cell genomics of uncultivated deep-branching MTB reveals a conserved set of magnetosome genes.</title>
        <authorList>
            <person name="Kolinko S."/>
            <person name="Richter M."/>
            <person name="Glockner F.O."/>
            <person name="Brachmann A."/>
            <person name="Schuler D."/>
        </authorList>
    </citation>
    <scope>NUCLEOTIDE SEQUENCE [LARGE SCALE GENOMIC DNA]</scope>
    <source>
        <strain evidence="2">TM-1</strain>
    </source>
</reference>
<evidence type="ECO:0000256" key="1">
    <source>
        <dbReference type="SAM" id="Phobius"/>
    </source>
</evidence>
<name>A0A0F3GSJ5_9BACT</name>
<gene>
    <name evidence="2" type="ORF">MBAV_004143</name>
</gene>